<dbReference type="AlphaFoldDB" id="A0A401QI19"/>
<dbReference type="Proteomes" id="UP000288216">
    <property type="component" value="Unassembled WGS sequence"/>
</dbReference>
<dbReference type="STRING" id="75743.A0A401QI19"/>
<feature type="non-terminal residue" evidence="4">
    <location>
        <position position="101"/>
    </location>
</feature>
<comment type="similarity">
    <text evidence="1">Belongs to the G-protein coupled receptor 2 family. Adhesion G-protein coupled receptor (ADGR) subfamily.</text>
</comment>
<reference evidence="4 5" key="1">
    <citation type="journal article" date="2018" name="Nat. Ecol. Evol.">
        <title>Shark genomes provide insights into elasmobranch evolution and the origin of vertebrates.</title>
        <authorList>
            <person name="Hara Y"/>
            <person name="Yamaguchi K"/>
            <person name="Onimaru K"/>
            <person name="Kadota M"/>
            <person name="Koyanagi M"/>
            <person name="Keeley SD"/>
            <person name="Tatsumi K"/>
            <person name="Tanaka K"/>
            <person name="Motone F"/>
            <person name="Kageyama Y"/>
            <person name="Nozu R"/>
            <person name="Adachi N"/>
            <person name="Nishimura O"/>
            <person name="Nakagawa R"/>
            <person name="Tanegashima C"/>
            <person name="Kiyatake I"/>
            <person name="Matsumoto R"/>
            <person name="Murakumo K"/>
            <person name="Nishida K"/>
            <person name="Terakita A"/>
            <person name="Kuratani S"/>
            <person name="Sato K"/>
            <person name="Hyodo S Kuraku.S."/>
        </authorList>
    </citation>
    <scope>NUCLEOTIDE SEQUENCE [LARGE SCALE GENOMIC DNA]</scope>
</reference>
<dbReference type="GO" id="GO:0005886">
    <property type="term" value="C:plasma membrane"/>
    <property type="evidence" value="ECO:0007669"/>
    <property type="project" value="TreeGrafter"/>
</dbReference>
<evidence type="ECO:0000313" key="5">
    <source>
        <dbReference type="Proteomes" id="UP000288216"/>
    </source>
</evidence>
<dbReference type="GO" id="GO:0090263">
    <property type="term" value="P:positive regulation of canonical Wnt signaling pathway"/>
    <property type="evidence" value="ECO:0007669"/>
    <property type="project" value="TreeGrafter"/>
</dbReference>
<dbReference type="GO" id="GO:0007166">
    <property type="term" value="P:cell surface receptor signaling pathway"/>
    <property type="evidence" value="ECO:0007669"/>
    <property type="project" value="TreeGrafter"/>
</dbReference>
<dbReference type="InterPro" id="IPR058808">
    <property type="entry name" value="GAIN_ADGRA2/3"/>
</dbReference>
<evidence type="ECO:0000259" key="3">
    <source>
        <dbReference type="Pfam" id="PF26588"/>
    </source>
</evidence>
<evidence type="ECO:0000256" key="1">
    <source>
        <dbReference type="ARBA" id="ARBA00007343"/>
    </source>
</evidence>
<keyword evidence="2" id="KW-0675">Receptor</keyword>
<dbReference type="InterPro" id="IPR051963">
    <property type="entry name" value="Adhesion_GPCR_A"/>
</dbReference>
<protein>
    <recommendedName>
        <fullName evidence="3">ADGRA2/3 GAIN domain-containing protein</fullName>
    </recommendedName>
</protein>
<comment type="caution">
    <text evidence="4">The sequence shown here is derived from an EMBL/GenBank/DDBJ whole genome shotgun (WGS) entry which is preliminary data.</text>
</comment>
<evidence type="ECO:0000256" key="2">
    <source>
        <dbReference type="ARBA" id="ARBA00023170"/>
    </source>
</evidence>
<dbReference type="OrthoDB" id="6134459at2759"/>
<proteinExistence type="inferred from homology"/>
<dbReference type="PANTHER" id="PTHR45930">
    <property type="entry name" value="G-PROTEIN COUPLED RECEPTOR 124-LIKE PROTEIN"/>
    <property type="match status" value="1"/>
</dbReference>
<dbReference type="GO" id="GO:0007417">
    <property type="term" value="P:central nervous system development"/>
    <property type="evidence" value="ECO:0007669"/>
    <property type="project" value="TreeGrafter"/>
</dbReference>
<dbReference type="GO" id="GO:1990909">
    <property type="term" value="C:Wnt signalosome"/>
    <property type="evidence" value="ECO:0007669"/>
    <property type="project" value="TreeGrafter"/>
</dbReference>
<dbReference type="EMBL" id="BFAA01110695">
    <property type="protein sequence ID" value="GCB85005.1"/>
    <property type="molecule type" value="Genomic_DNA"/>
</dbReference>
<name>A0A401QI19_SCYTO</name>
<feature type="domain" description="ADGRA2/3 GAIN" evidence="3">
    <location>
        <begin position="1"/>
        <end position="91"/>
    </location>
</feature>
<dbReference type="Pfam" id="PF26588">
    <property type="entry name" value="GAIN_ADGRA3"/>
    <property type="match status" value="1"/>
</dbReference>
<dbReference type="GO" id="GO:0002040">
    <property type="term" value="P:sprouting angiogenesis"/>
    <property type="evidence" value="ECO:0007669"/>
    <property type="project" value="TreeGrafter"/>
</dbReference>
<gene>
    <name evidence="4" type="ORF">scyTo_0025604</name>
</gene>
<dbReference type="PANTHER" id="PTHR45930:SF1">
    <property type="entry name" value="ADHESION G PROTEIN-COUPLED RECEPTOR A2"/>
    <property type="match status" value="1"/>
</dbReference>
<sequence>MPINNTNALTLARQLLDYTVEAAHFLDMVDVIYVAQMIEKFISFSDEIHELGALIVEMASNMMLVDEHILWLAQKESAACTRMVQSVESIAGLTLTSNSQA</sequence>
<organism evidence="4 5">
    <name type="scientific">Scyliorhinus torazame</name>
    <name type="common">Cloudy catshark</name>
    <name type="synonym">Catulus torazame</name>
    <dbReference type="NCBI Taxonomy" id="75743"/>
    <lineage>
        <taxon>Eukaryota</taxon>
        <taxon>Metazoa</taxon>
        <taxon>Chordata</taxon>
        <taxon>Craniata</taxon>
        <taxon>Vertebrata</taxon>
        <taxon>Chondrichthyes</taxon>
        <taxon>Elasmobranchii</taxon>
        <taxon>Galeomorphii</taxon>
        <taxon>Galeoidea</taxon>
        <taxon>Carcharhiniformes</taxon>
        <taxon>Scyliorhinidae</taxon>
        <taxon>Scyliorhinus</taxon>
    </lineage>
</organism>
<accession>A0A401QI19</accession>
<keyword evidence="5" id="KW-1185">Reference proteome</keyword>
<evidence type="ECO:0000313" key="4">
    <source>
        <dbReference type="EMBL" id="GCB85005.1"/>
    </source>
</evidence>